<dbReference type="EMBL" id="KK088423">
    <property type="protein sequence ID" value="EYE95238.1"/>
    <property type="molecule type" value="Genomic_DNA"/>
</dbReference>
<keyword evidence="8" id="KW-0472">Membrane</keyword>
<dbReference type="GO" id="GO:0004497">
    <property type="term" value="F:monooxygenase activity"/>
    <property type="evidence" value="ECO:0007669"/>
    <property type="project" value="UniProtKB-KW"/>
</dbReference>
<keyword evidence="10" id="KW-1185">Reference proteome</keyword>
<evidence type="ECO:0000256" key="3">
    <source>
        <dbReference type="ARBA" id="ARBA00022617"/>
    </source>
</evidence>
<evidence type="ECO:0000256" key="2">
    <source>
        <dbReference type="ARBA" id="ARBA00010617"/>
    </source>
</evidence>
<dbReference type="SUPFAM" id="SSF48264">
    <property type="entry name" value="Cytochrome P450"/>
    <property type="match status" value="1"/>
</dbReference>
<keyword evidence="8" id="KW-1133">Transmembrane helix</keyword>
<dbReference type="GO" id="GO:0016705">
    <property type="term" value="F:oxidoreductase activity, acting on paired donors, with incorporation or reduction of molecular oxygen"/>
    <property type="evidence" value="ECO:0007669"/>
    <property type="project" value="InterPro"/>
</dbReference>
<feature type="transmembrane region" description="Helical" evidence="8">
    <location>
        <begin position="12"/>
        <end position="28"/>
    </location>
</feature>
<dbReference type="STRING" id="1388766.A0A017SDZ7"/>
<dbReference type="InterPro" id="IPR036396">
    <property type="entry name" value="Cyt_P450_sf"/>
</dbReference>
<keyword evidence="4" id="KW-0479">Metal-binding</keyword>
<gene>
    <name evidence="9" type="ORF">EURHEDRAFT_412567</name>
</gene>
<evidence type="ECO:0000313" key="9">
    <source>
        <dbReference type="EMBL" id="EYE95238.1"/>
    </source>
</evidence>
<dbReference type="RefSeq" id="XP_040638926.1">
    <property type="nucleotide sequence ID" value="XM_040781938.1"/>
</dbReference>
<dbReference type="InterPro" id="IPR050121">
    <property type="entry name" value="Cytochrome_P450_monoxygenase"/>
</dbReference>
<accession>A0A017SDZ7</accession>
<dbReference type="GeneID" id="63697062"/>
<evidence type="ECO:0000313" key="10">
    <source>
        <dbReference type="Proteomes" id="UP000019804"/>
    </source>
</evidence>
<dbReference type="HOGENOM" id="CLU_001570_14_11_1"/>
<evidence type="ECO:0000256" key="1">
    <source>
        <dbReference type="ARBA" id="ARBA00001971"/>
    </source>
</evidence>
<proteinExistence type="inferred from homology"/>
<keyword evidence="5" id="KW-0560">Oxidoreductase</keyword>
<dbReference type="Gene3D" id="1.10.630.10">
    <property type="entry name" value="Cytochrome P450"/>
    <property type="match status" value="1"/>
</dbReference>
<dbReference type="InterPro" id="IPR001128">
    <property type="entry name" value="Cyt_P450"/>
</dbReference>
<evidence type="ECO:0000256" key="4">
    <source>
        <dbReference type="ARBA" id="ARBA00022723"/>
    </source>
</evidence>
<keyword evidence="8" id="KW-0812">Transmembrane</keyword>
<evidence type="ECO:0000256" key="5">
    <source>
        <dbReference type="ARBA" id="ARBA00023002"/>
    </source>
</evidence>
<organism evidence="9 10">
    <name type="scientific">Aspergillus ruber (strain CBS 135680)</name>
    <dbReference type="NCBI Taxonomy" id="1388766"/>
    <lineage>
        <taxon>Eukaryota</taxon>
        <taxon>Fungi</taxon>
        <taxon>Dikarya</taxon>
        <taxon>Ascomycota</taxon>
        <taxon>Pezizomycotina</taxon>
        <taxon>Eurotiomycetes</taxon>
        <taxon>Eurotiomycetidae</taxon>
        <taxon>Eurotiales</taxon>
        <taxon>Aspergillaceae</taxon>
        <taxon>Aspergillus</taxon>
        <taxon>Aspergillus subgen. Aspergillus</taxon>
    </lineage>
</organism>
<sequence length="390" mass="43689">MLFGLTLKLVPALYAVYLFVSTIWYIYLHPLRRIPGPKSWIIFPILRQISGIRGRFDSDICRFHRTYGPAVRYGRDEVSFITPDAWKEIYGHGHAQLPKVLTSASNTSDIVSSNDADHSRHRKALSHAFSAKGLQAQEPLVNGYVDKLIERLKGMAETGVPVDMVKWYNLTTFDIIGDLAFGEPFGGLEKAEYHHWVAMVFGFVKVISFVRLGDSYPVAFSLLKAFLLPKGLMAARQRQLDHAKSTVAKRLQNADRYHRGDFMDSMLRHAGEKDGLSVEELEGNANILIIAGSETTATLLSGATYWLLRTPDVMKKVTDEVRSVMLSEAEITSSNIAARLPYMLACLEEALRMYPPVPTGLQRRTLTPVRISGYDVAPGVCSPRPRENKC</sequence>
<comment type="similarity">
    <text evidence="2">Belongs to the cytochrome P450 family.</text>
</comment>
<evidence type="ECO:0000256" key="6">
    <source>
        <dbReference type="ARBA" id="ARBA00023004"/>
    </source>
</evidence>
<name>A0A017SDZ7_ASPRC</name>
<evidence type="ECO:0000256" key="7">
    <source>
        <dbReference type="ARBA" id="ARBA00023033"/>
    </source>
</evidence>
<dbReference type="Pfam" id="PF00067">
    <property type="entry name" value="p450"/>
    <property type="match status" value="1"/>
</dbReference>
<keyword evidence="7 9" id="KW-0503">Monooxygenase</keyword>
<comment type="cofactor">
    <cofactor evidence="1">
        <name>heme</name>
        <dbReference type="ChEBI" id="CHEBI:30413"/>
    </cofactor>
</comment>
<dbReference type="CDD" id="cd11058">
    <property type="entry name" value="CYP60B-like"/>
    <property type="match status" value="1"/>
</dbReference>
<dbReference type="GO" id="GO:0020037">
    <property type="term" value="F:heme binding"/>
    <property type="evidence" value="ECO:0007669"/>
    <property type="project" value="InterPro"/>
</dbReference>
<dbReference type="InterPro" id="IPR002401">
    <property type="entry name" value="Cyt_P450_E_grp-I"/>
</dbReference>
<evidence type="ECO:0000256" key="8">
    <source>
        <dbReference type="SAM" id="Phobius"/>
    </source>
</evidence>
<keyword evidence="3" id="KW-0349">Heme</keyword>
<dbReference type="Proteomes" id="UP000019804">
    <property type="component" value="Unassembled WGS sequence"/>
</dbReference>
<keyword evidence="6" id="KW-0408">Iron</keyword>
<dbReference type="PANTHER" id="PTHR24305:SF230">
    <property type="entry name" value="P450, PUTATIVE (EUROFUNG)-RELATED"/>
    <property type="match status" value="1"/>
</dbReference>
<dbReference type="PANTHER" id="PTHR24305">
    <property type="entry name" value="CYTOCHROME P450"/>
    <property type="match status" value="1"/>
</dbReference>
<dbReference type="PRINTS" id="PR00463">
    <property type="entry name" value="EP450I"/>
</dbReference>
<protein>
    <submittedName>
        <fullName evidence="9">Putative cytochrome P450 monooxygenase</fullName>
    </submittedName>
</protein>
<dbReference type="GO" id="GO:0005506">
    <property type="term" value="F:iron ion binding"/>
    <property type="evidence" value="ECO:0007669"/>
    <property type="project" value="InterPro"/>
</dbReference>
<reference evidence="10" key="1">
    <citation type="journal article" date="2014" name="Nat. Commun.">
        <title>Genomic adaptations of the halophilic Dead Sea filamentous fungus Eurotium rubrum.</title>
        <authorList>
            <person name="Kis-Papo T."/>
            <person name="Weig A.R."/>
            <person name="Riley R."/>
            <person name="Persoh D."/>
            <person name="Salamov A."/>
            <person name="Sun H."/>
            <person name="Lipzen A."/>
            <person name="Wasser S.P."/>
            <person name="Rambold G."/>
            <person name="Grigoriev I.V."/>
            <person name="Nevo E."/>
        </authorList>
    </citation>
    <scope>NUCLEOTIDE SEQUENCE [LARGE SCALE GENOMIC DNA]</scope>
    <source>
        <strain evidence="10">CBS 135680</strain>
    </source>
</reference>
<dbReference type="OrthoDB" id="1470350at2759"/>
<dbReference type="AlphaFoldDB" id="A0A017SDZ7"/>